<reference evidence="1" key="1">
    <citation type="submission" date="2020-10" db="EMBL/GenBank/DDBJ databases">
        <authorList>
            <person name="Gilroy R."/>
        </authorList>
    </citation>
    <scope>NUCLEOTIDE SEQUENCE</scope>
    <source>
        <strain evidence="1">6276</strain>
    </source>
</reference>
<evidence type="ECO:0000313" key="1">
    <source>
        <dbReference type="EMBL" id="HIS35063.1"/>
    </source>
</evidence>
<dbReference type="AlphaFoldDB" id="A0A9D1EWF6"/>
<dbReference type="EMBL" id="DVIU01000008">
    <property type="protein sequence ID" value="HIS35063.1"/>
    <property type="molecule type" value="Genomic_DNA"/>
</dbReference>
<dbReference type="Proteomes" id="UP000823928">
    <property type="component" value="Unassembled WGS sequence"/>
</dbReference>
<gene>
    <name evidence="1" type="ORF">IAC10_00325</name>
</gene>
<proteinExistence type="predicted"/>
<name>A0A9D1EWF6_9BACT</name>
<reference evidence="1" key="2">
    <citation type="journal article" date="2021" name="PeerJ">
        <title>Extensive microbial diversity within the chicken gut microbiome revealed by metagenomics and culture.</title>
        <authorList>
            <person name="Gilroy R."/>
            <person name="Ravi A."/>
            <person name="Getino M."/>
            <person name="Pursley I."/>
            <person name="Horton D.L."/>
            <person name="Alikhan N.F."/>
            <person name="Baker D."/>
            <person name="Gharbi K."/>
            <person name="Hall N."/>
            <person name="Watson M."/>
            <person name="Adriaenssens E.M."/>
            <person name="Foster-Nyarko E."/>
            <person name="Jarju S."/>
            <person name="Secka A."/>
            <person name="Antonio M."/>
            <person name="Oren A."/>
            <person name="Chaudhuri R.R."/>
            <person name="La Ragione R."/>
            <person name="Hildebrand F."/>
            <person name="Pallen M.J."/>
        </authorList>
    </citation>
    <scope>NUCLEOTIDE SEQUENCE</scope>
    <source>
        <strain evidence="1">6276</strain>
    </source>
</reference>
<protein>
    <submittedName>
        <fullName evidence="1">Uncharacterized protein</fullName>
    </submittedName>
</protein>
<sequence length="105" mass="12396">MILKEFSKYLQARNEDLILNKTTTTKLLCEWIKLVINKNPKNHADKIVHREIMLAENKAGDFFIVGKSDSGRTLVKALYNFALSYEHYIMSKWLQDKQPKDFYNK</sequence>
<evidence type="ECO:0000313" key="2">
    <source>
        <dbReference type="Proteomes" id="UP000823928"/>
    </source>
</evidence>
<organism evidence="1 2">
    <name type="scientific">Candidatus Scatousia excrementigallinarum</name>
    <dbReference type="NCBI Taxonomy" id="2840935"/>
    <lineage>
        <taxon>Bacteria</taxon>
        <taxon>Candidatus Scatousia</taxon>
    </lineage>
</organism>
<comment type="caution">
    <text evidence="1">The sequence shown here is derived from an EMBL/GenBank/DDBJ whole genome shotgun (WGS) entry which is preliminary data.</text>
</comment>
<accession>A0A9D1EWF6</accession>